<feature type="binding site" evidence="19">
    <location>
        <position position="273"/>
    </location>
    <ligand>
        <name>Zn(2+)</name>
        <dbReference type="ChEBI" id="CHEBI:29105"/>
    </ligand>
</feature>
<evidence type="ECO:0000256" key="5">
    <source>
        <dbReference type="ARBA" id="ARBA00010398"/>
    </source>
</evidence>
<dbReference type="InterPro" id="IPR036594">
    <property type="entry name" value="Meth_synthase_dom"/>
</dbReference>
<feature type="domain" description="Hcy-binding" evidence="20">
    <location>
        <begin position="1"/>
        <end position="287"/>
    </location>
</feature>
<keyword evidence="11 19" id="KW-0808">Transferase</keyword>
<dbReference type="Gene3D" id="3.20.20.330">
    <property type="entry name" value="Homocysteine-binding-like domain"/>
    <property type="match status" value="1"/>
</dbReference>
<feature type="domain" description="B12-binding" evidence="22">
    <location>
        <begin position="672"/>
        <end position="794"/>
    </location>
</feature>
<keyword evidence="12" id="KW-0949">S-adenosyl-L-methionine</keyword>
<dbReference type="InterPro" id="IPR003726">
    <property type="entry name" value="HCY_dom"/>
</dbReference>
<dbReference type="PANTHER" id="PTHR45833">
    <property type="entry name" value="METHIONINE SYNTHASE"/>
    <property type="match status" value="1"/>
</dbReference>
<comment type="cofactor">
    <cofactor evidence="3">
        <name>methylcob(III)alamin</name>
        <dbReference type="ChEBI" id="CHEBI:28115"/>
    </cofactor>
</comment>
<name>A0A926DD68_9FIRM</name>
<dbReference type="Gene3D" id="3.40.50.280">
    <property type="entry name" value="Cobalamin-binding domain"/>
    <property type="match status" value="1"/>
</dbReference>
<dbReference type="InterPro" id="IPR036724">
    <property type="entry name" value="Cobalamin-bd_sf"/>
</dbReference>
<dbReference type="InterPro" id="IPR017215">
    <property type="entry name" value="MetH_bac"/>
</dbReference>
<dbReference type="PIRSF" id="PIRSF037472">
    <property type="entry name" value="DHPS_mtfrase"/>
    <property type="match status" value="1"/>
</dbReference>
<dbReference type="GO" id="GO:0050667">
    <property type="term" value="P:homocysteine metabolic process"/>
    <property type="evidence" value="ECO:0007669"/>
    <property type="project" value="TreeGrafter"/>
</dbReference>
<evidence type="ECO:0000256" key="1">
    <source>
        <dbReference type="ARBA" id="ARBA00001700"/>
    </source>
</evidence>
<evidence type="ECO:0000256" key="18">
    <source>
        <dbReference type="ARBA" id="ARBA00031040"/>
    </source>
</evidence>
<dbReference type="GO" id="GO:0032259">
    <property type="term" value="P:methylation"/>
    <property type="evidence" value="ECO:0007669"/>
    <property type="project" value="UniProtKB-KW"/>
</dbReference>
<sequence>MNPISLLKSRPLIFDGGMGTMLQAAGLPAGALPESWNLERPEVVEQIHLAYLQAGCDIITTNTFGANALKMELCGLAVDQVASAAVAAAKRAIERYGQPDRLIAFDIGPTGKLLKPLGDLEFERAVELFGEMARAGERAGADFIHIETMSDTLELKAAVLAAKECTQLPVTATVIFDESGKLLTGGDAAGVVAMLEGLGVAALGMNCGLGPVQMTKLLPELLARASVPVIVNPNAGMPVIREGKTCFEVGPEEFAATMEELAELGAAFIGGCCGTTPEHIRAVAQRCSGIKLKPFTAKNETVISSYGRSVSFDNGPIVIGERINPTGKPRLKQALREGDLEYILTAGISQQQAGAQVLDVNVGLPGIDERQAMVRVVTELQGVVDAPLQIDTASSAVMEAALRVYNGKALVNSVNGKRESMEAVFPLVAKYGGVVVGLTLDEAGIPETAEGRLAVAKKIVDTARQYGIDKKDIMIDTLTMTISSIPDAARVTLDALELVRRELGVKTVLGVSNVSFGLPCREFVNAAFYTMALERGLGAAILNPNAEAMMNAYHAFRALWGYDEKCADYIGRYSGVVPETRAAAGDCSLRDAILRGLRERSRAAAGELLSQGQEPLAIISQELVPALDEVGRGFENKTVFLPQLLMSADAAREAFEALKASLAASGEKQPAGEKIVLATVKGDIHDIGKNIVKVLLENYGFQVIDLGRDVAPERVVDAALENGVRLVGLSALMTTTVESMAQTIHLLRERAPGVRVMVGGAVLTADYAGQIGADFYGRDAMSSVRYAEELFEKK</sequence>
<evidence type="ECO:0000256" key="16">
    <source>
        <dbReference type="ARBA" id="ARBA00023285"/>
    </source>
</evidence>
<evidence type="ECO:0000256" key="7">
    <source>
        <dbReference type="ARBA" id="ARBA00013998"/>
    </source>
</evidence>
<proteinExistence type="inferred from homology"/>
<reference evidence="24" key="1">
    <citation type="submission" date="2020-08" db="EMBL/GenBank/DDBJ databases">
        <title>Genome public.</title>
        <authorList>
            <person name="Liu C."/>
            <person name="Sun Q."/>
        </authorList>
    </citation>
    <scope>NUCLEOTIDE SEQUENCE</scope>
    <source>
        <strain evidence="24">BX7</strain>
    </source>
</reference>
<dbReference type="SUPFAM" id="SSF47644">
    <property type="entry name" value="Methionine synthase domain"/>
    <property type="match status" value="1"/>
</dbReference>
<dbReference type="SUPFAM" id="SSF51717">
    <property type="entry name" value="Dihydropteroate synthetase-like"/>
    <property type="match status" value="1"/>
</dbReference>
<dbReference type="PANTHER" id="PTHR45833:SF1">
    <property type="entry name" value="METHIONINE SYNTHASE"/>
    <property type="match status" value="1"/>
</dbReference>
<comment type="pathway">
    <text evidence="4">Amino-acid biosynthesis; L-methionine biosynthesis via de novo pathway; L-methionine from L-homocysteine (MetH route): step 1/1.</text>
</comment>
<keyword evidence="9" id="KW-0028">Amino-acid biosynthesis</keyword>
<dbReference type="SMART" id="SM01018">
    <property type="entry name" value="B12-binding_2"/>
    <property type="match status" value="1"/>
</dbReference>
<dbReference type="GO" id="GO:0046653">
    <property type="term" value="P:tetrahydrofolate metabolic process"/>
    <property type="evidence" value="ECO:0007669"/>
    <property type="project" value="TreeGrafter"/>
</dbReference>
<dbReference type="Gene3D" id="3.20.20.20">
    <property type="entry name" value="Dihydropteroate synthase-like"/>
    <property type="match status" value="1"/>
</dbReference>
<organism evidence="24 25">
    <name type="scientific">Feifania hominis</name>
    <dbReference type="NCBI Taxonomy" id="2763660"/>
    <lineage>
        <taxon>Bacteria</taxon>
        <taxon>Bacillati</taxon>
        <taxon>Bacillota</taxon>
        <taxon>Clostridia</taxon>
        <taxon>Eubacteriales</taxon>
        <taxon>Feifaniaceae</taxon>
        <taxon>Feifania</taxon>
    </lineage>
</organism>
<feature type="domain" description="B12-binding N-terminal" evidence="23">
    <location>
        <begin position="576"/>
        <end position="670"/>
    </location>
</feature>
<dbReference type="GO" id="GO:0005829">
    <property type="term" value="C:cytosol"/>
    <property type="evidence" value="ECO:0007669"/>
    <property type="project" value="TreeGrafter"/>
</dbReference>
<dbReference type="EMBL" id="JACRSP010000001">
    <property type="protein sequence ID" value="MBC8535676.1"/>
    <property type="molecule type" value="Genomic_DNA"/>
</dbReference>
<comment type="cofactor">
    <cofactor evidence="2 19">
        <name>Zn(2+)</name>
        <dbReference type="ChEBI" id="CHEBI:29105"/>
    </cofactor>
</comment>
<dbReference type="PROSITE" id="PS51337">
    <property type="entry name" value="B12_BINDING_NTER"/>
    <property type="match status" value="1"/>
</dbReference>
<evidence type="ECO:0000313" key="24">
    <source>
        <dbReference type="EMBL" id="MBC8535676.1"/>
    </source>
</evidence>
<dbReference type="GO" id="GO:0046872">
    <property type="term" value="F:metal ion binding"/>
    <property type="evidence" value="ECO:0007669"/>
    <property type="project" value="UniProtKB-KW"/>
</dbReference>
<evidence type="ECO:0000259" key="23">
    <source>
        <dbReference type="PROSITE" id="PS51337"/>
    </source>
</evidence>
<evidence type="ECO:0000256" key="4">
    <source>
        <dbReference type="ARBA" id="ARBA00005178"/>
    </source>
</evidence>
<dbReference type="InterPro" id="IPR011005">
    <property type="entry name" value="Dihydropteroate_synth-like_sf"/>
</dbReference>
<keyword evidence="25" id="KW-1185">Reference proteome</keyword>
<gene>
    <name evidence="24" type="ORF">H8695_03095</name>
</gene>
<keyword evidence="10" id="KW-0846">Cobalamin</keyword>
<evidence type="ECO:0000256" key="11">
    <source>
        <dbReference type="ARBA" id="ARBA00022679"/>
    </source>
</evidence>
<dbReference type="SUPFAM" id="SSF52242">
    <property type="entry name" value="Cobalamin (vitamin B12)-binding domain"/>
    <property type="match status" value="1"/>
</dbReference>
<dbReference type="NCBIfam" id="NF005719">
    <property type="entry name" value="PRK07535.1"/>
    <property type="match status" value="1"/>
</dbReference>
<evidence type="ECO:0000256" key="8">
    <source>
        <dbReference type="ARBA" id="ARBA00022603"/>
    </source>
</evidence>
<protein>
    <recommendedName>
        <fullName evidence="7">Methionine synthase</fullName>
        <ecNumber evidence="6">2.1.1.13</ecNumber>
    </recommendedName>
    <alternativeName>
        <fullName evidence="18">5-methyltetrahydrofolate--homocysteine methyltransferase</fullName>
    </alternativeName>
</protein>
<comment type="caution">
    <text evidence="24">The sequence shown here is derived from an EMBL/GenBank/DDBJ whole genome shotgun (WGS) entry which is preliminary data.</text>
</comment>
<dbReference type="PROSITE" id="PS51332">
    <property type="entry name" value="B12_BINDING"/>
    <property type="match status" value="1"/>
</dbReference>
<dbReference type="InterPro" id="IPR050554">
    <property type="entry name" value="Met_Synthase/Corrinoid"/>
</dbReference>
<keyword evidence="8 19" id="KW-0489">Methyltransferase</keyword>
<comment type="similarity">
    <text evidence="5">Belongs to the vitamin-B12 dependent methionine synthase family.</text>
</comment>
<dbReference type="Gene3D" id="1.10.1240.10">
    <property type="entry name" value="Methionine synthase domain"/>
    <property type="match status" value="1"/>
</dbReference>
<evidence type="ECO:0000259" key="20">
    <source>
        <dbReference type="PROSITE" id="PS50970"/>
    </source>
</evidence>
<dbReference type="InterPro" id="IPR006158">
    <property type="entry name" value="Cobalamin-bd"/>
</dbReference>
<evidence type="ECO:0000256" key="15">
    <source>
        <dbReference type="ARBA" id="ARBA00023167"/>
    </source>
</evidence>
<dbReference type="SUPFAM" id="SSF82282">
    <property type="entry name" value="Homocysteine S-methyltransferase"/>
    <property type="match status" value="1"/>
</dbReference>
<feature type="binding site" evidence="19">
    <location>
        <position position="207"/>
    </location>
    <ligand>
        <name>Zn(2+)</name>
        <dbReference type="ChEBI" id="CHEBI:29105"/>
    </ligand>
</feature>
<evidence type="ECO:0000256" key="19">
    <source>
        <dbReference type="PROSITE-ProRule" id="PRU00333"/>
    </source>
</evidence>
<dbReference type="GO" id="GO:0031419">
    <property type="term" value="F:cobalamin binding"/>
    <property type="evidence" value="ECO:0007669"/>
    <property type="project" value="UniProtKB-KW"/>
</dbReference>
<dbReference type="Pfam" id="PF02310">
    <property type="entry name" value="B12-binding"/>
    <property type="match status" value="1"/>
</dbReference>
<evidence type="ECO:0000256" key="12">
    <source>
        <dbReference type="ARBA" id="ARBA00022691"/>
    </source>
</evidence>
<evidence type="ECO:0000259" key="21">
    <source>
        <dbReference type="PROSITE" id="PS50972"/>
    </source>
</evidence>
<dbReference type="InterPro" id="IPR003759">
    <property type="entry name" value="Cbl-bd_cap"/>
</dbReference>
<dbReference type="Proteomes" id="UP000620366">
    <property type="component" value="Unassembled WGS sequence"/>
</dbReference>
<dbReference type="PROSITE" id="PS50972">
    <property type="entry name" value="PTERIN_BINDING"/>
    <property type="match status" value="1"/>
</dbReference>
<dbReference type="Pfam" id="PF02607">
    <property type="entry name" value="B12-binding_2"/>
    <property type="match status" value="1"/>
</dbReference>
<evidence type="ECO:0000313" key="25">
    <source>
        <dbReference type="Proteomes" id="UP000620366"/>
    </source>
</evidence>
<keyword evidence="13 19" id="KW-0479">Metal-binding</keyword>
<evidence type="ECO:0000256" key="14">
    <source>
        <dbReference type="ARBA" id="ARBA00022833"/>
    </source>
</evidence>
<dbReference type="AlphaFoldDB" id="A0A926DD68"/>
<evidence type="ECO:0000259" key="22">
    <source>
        <dbReference type="PROSITE" id="PS51332"/>
    </source>
</evidence>
<comment type="function">
    <text evidence="17">Catalyzes the transfer of a methyl group from methyl-cobalamin to homocysteine, yielding enzyme-bound cob(I)alamin and methionine. Subsequently, remethylates the cofactor using methyltetrahydrofolate.</text>
</comment>
<evidence type="ECO:0000256" key="6">
    <source>
        <dbReference type="ARBA" id="ARBA00012032"/>
    </source>
</evidence>
<dbReference type="Pfam" id="PF02574">
    <property type="entry name" value="S-methyl_trans"/>
    <property type="match status" value="1"/>
</dbReference>
<feature type="binding site" evidence="19">
    <location>
        <position position="272"/>
    </location>
    <ligand>
        <name>Zn(2+)</name>
        <dbReference type="ChEBI" id="CHEBI:29105"/>
    </ligand>
</feature>
<keyword evidence="15" id="KW-0486">Methionine biosynthesis</keyword>
<dbReference type="InterPro" id="IPR000489">
    <property type="entry name" value="Pterin-binding_dom"/>
</dbReference>
<dbReference type="RefSeq" id="WP_249299405.1">
    <property type="nucleotide sequence ID" value="NZ_JACRSP010000001.1"/>
</dbReference>
<keyword evidence="14 19" id="KW-0862">Zinc</keyword>
<dbReference type="CDD" id="cd02070">
    <property type="entry name" value="corrinoid_protein_B12-BD"/>
    <property type="match status" value="1"/>
</dbReference>
<evidence type="ECO:0000256" key="9">
    <source>
        <dbReference type="ARBA" id="ARBA00022605"/>
    </source>
</evidence>
<comment type="catalytic activity">
    <reaction evidence="1">
        <text>(6S)-5-methyl-5,6,7,8-tetrahydrofolate + L-homocysteine = (6S)-5,6,7,8-tetrahydrofolate + L-methionine</text>
        <dbReference type="Rhea" id="RHEA:11172"/>
        <dbReference type="ChEBI" id="CHEBI:18608"/>
        <dbReference type="ChEBI" id="CHEBI:57453"/>
        <dbReference type="ChEBI" id="CHEBI:57844"/>
        <dbReference type="ChEBI" id="CHEBI:58199"/>
        <dbReference type="EC" id="2.1.1.13"/>
    </reaction>
</comment>
<accession>A0A926DD68</accession>
<keyword evidence="16" id="KW-0170">Cobalt</keyword>
<evidence type="ECO:0000256" key="17">
    <source>
        <dbReference type="ARBA" id="ARBA00025552"/>
    </source>
</evidence>
<feature type="domain" description="Pterin-binding" evidence="21">
    <location>
        <begin position="316"/>
        <end position="571"/>
    </location>
</feature>
<dbReference type="Pfam" id="PF00809">
    <property type="entry name" value="Pterin_bind"/>
    <property type="match status" value="1"/>
</dbReference>
<dbReference type="InterPro" id="IPR036589">
    <property type="entry name" value="HCY_dom_sf"/>
</dbReference>
<evidence type="ECO:0000256" key="10">
    <source>
        <dbReference type="ARBA" id="ARBA00022628"/>
    </source>
</evidence>
<evidence type="ECO:0000256" key="3">
    <source>
        <dbReference type="ARBA" id="ARBA00001956"/>
    </source>
</evidence>
<dbReference type="EC" id="2.1.1.13" evidence="6"/>
<evidence type="ECO:0000256" key="13">
    <source>
        <dbReference type="ARBA" id="ARBA00022723"/>
    </source>
</evidence>
<dbReference type="PROSITE" id="PS50970">
    <property type="entry name" value="HCY"/>
    <property type="match status" value="1"/>
</dbReference>
<evidence type="ECO:0000256" key="2">
    <source>
        <dbReference type="ARBA" id="ARBA00001947"/>
    </source>
</evidence>
<dbReference type="GO" id="GO:0008705">
    <property type="term" value="F:methionine synthase activity"/>
    <property type="evidence" value="ECO:0007669"/>
    <property type="project" value="UniProtKB-EC"/>
</dbReference>